<keyword evidence="2" id="KW-1185">Reference proteome</keyword>
<dbReference type="EMBL" id="CM046396">
    <property type="protein sequence ID" value="KAI8537561.1"/>
    <property type="molecule type" value="Genomic_DNA"/>
</dbReference>
<proteinExistence type="predicted"/>
<dbReference type="Proteomes" id="UP001062846">
    <property type="component" value="Chromosome 9"/>
</dbReference>
<evidence type="ECO:0000313" key="1">
    <source>
        <dbReference type="EMBL" id="KAI8537561.1"/>
    </source>
</evidence>
<protein>
    <submittedName>
        <fullName evidence="1">Uncharacterized protein</fullName>
    </submittedName>
</protein>
<reference evidence="1" key="1">
    <citation type="submission" date="2022-02" db="EMBL/GenBank/DDBJ databases">
        <title>Plant Genome Project.</title>
        <authorList>
            <person name="Zhang R.-G."/>
        </authorList>
    </citation>
    <scope>NUCLEOTIDE SEQUENCE</scope>
    <source>
        <strain evidence="1">AT1</strain>
    </source>
</reference>
<evidence type="ECO:0000313" key="2">
    <source>
        <dbReference type="Proteomes" id="UP001062846"/>
    </source>
</evidence>
<sequence length="266" mass="30097">MGRRYDFRNRKRVKTQTNLVFVFFGYHFANVQPPGSRERKATSMENPHGPASFWTQADALFRKNLVLQKRRKKANCQLIITPVIFCAFLVGVRKLLTLNSGEEIKPFPHDYVCSDDELQYNFTRCWIPTPHEYPPLLQIPNSDDRAVRTNFLPFGDLPDGSCKKTDSCPATVLVTGSNKSLVLDLAGRFFPRSSTLNTSDILNRFADGVFGSVSQPLDSPPQMYLDPAFFSEVTTVYNIQRRCRRNSSSFIPTGSEGMREGAVLTP</sequence>
<comment type="caution">
    <text evidence="1">The sequence shown here is derived from an EMBL/GenBank/DDBJ whole genome shotgun (WGS) entry which is preliminary data.</text>
</comment>
<accession>A0ACC0MAH6</accession>
<name>A0ACC0MAH6_RHOML</name>
<organism evidence="1 2">
    <name type="scientific">Rhododendron molle</name>
    <name type="common">Chinese azalea</name>
    <name type="synonym">Azalea mollis</name>
    <dbReference type="NCBI Taxonomy" id="49168"/>
    <lineage>
        <taxon>Eukaryota</taxon>
        <taxon>Viridiplantae</taxon>
        <taxon>Streptophyta</taxon>
        <taxon>Embryophyta</taxon>
        <taxon>Tracheophyta</taxon>
        <taxon>Spermatophyta</taxon>
        <taxon>Magnoliopsida</taxon>
        <taxon>eudicotyledons</taxon>
        <taxon>Gunneridae</taxon>
        <taxon>Pentapetalae</taxon>
        <taxon>asterids</taxon>
        <taxon>Ericales</taxon>
        <taxon>Ericaceae</taxon>
        <taxon>Ericoideae</taxon>
        <taxon>Rhodoreae</taxon>
        <taxon>Rhododendron</taxon>
    </lineage>
</organism>
<gene>
    <name evidence="1" type="ORF">RHMOL_Rhmol09G0033600</name>
</gene>